<dbReference type="PROSITE" id="PS00108">
    <property type="entry name" value="PROTEIN_KINASE_ST"/>
    <property type="match status" value="1"/>
</dbReference>
<evidence type="ECO:0000256" key="8">
    <source>
        <dbReference type="ARBA" id="ARBA00048679"/>
    </source>
</evidence>
<reference evidence="13" key="1">
    <citation type="submission" date="2022-10" db="EMBL/GenBank/DDBJ databases">
        <title>Novel sulphate-reducing endosymbionts in the free-living metamonad Anaeramoeba.</title>
        <authorList>
            <person name="Jerlstrom-Hultqvist J."/>
            <person name="Cepicka I."/>
            <person name="Gallot-Lavallee L."/>
            <person name="Salas-Leiva D."/>
            <person name="Curtis B.A."/>
            <person name="Zahonova K."/>
            <person name="Pipaliya S."/>
            <person name="Dacks J."/>
            <person name="Roger A.J."/>
        </authorList>
    </citation>
    <scope>NUCLEOTIDE SEQUENCE</scope>
    <source>
        <strain evidence="13">BMAN</strain>
    </source>
</reference>
<dbReference type="PANTHER" id="PTHR24356:SF1">
    <property type="entry name" value="SERINE_THREONINE-PROTEIN KINASE GREATWALL"/>
    <property type="match status" value="1"/>
</dbReference>
<dbReference type="InterPro" id="IPR050236">
    <property type="entry name" value="Ser_Thr_kinase_AGC"/>
</dbReference>
<evidence type="ECO:0000313" key="14">
    <source>
        <dbReference type="Proteomes" id="UP001149090"/>
    </source>
</evidence>
<dbReference type="InterPro" id="IPR017441">
    <property type="entry name" value="Protein_kinase_ATP_BS"/>
</dbReference>
<dbReference type="GO" id="GO:0004674">
    <property type="term" value="F:protein serine/threonine kinase activity"/>
    <property type="evidence" value="ECO:0007669"/>
    <property type="project" value="UniProtKB-KW"/>
</dbReference>
<keyword evidence="2 10" id="KW-0723">Serine/threonine-protein kinase</keyword>
<comment type="similarity">
    <text evidence="10">Belongs to the protein kinase superfamily.</text>
</comment>
<dbReference type="AlphaFoldDB" id="A0A9Q0LNR6"/>
<evidence type="ECO:0000256" key="1">
    <source>
        <dbReference type="ARBA" id="ARBA00012513"/>
    </source>
</evidence>
<dbReference type="Gene3D" id="3.30.200.20">
    <property type="entry name" value="Phosphorylase Kinase, domain 1"/>
    <property type="match status" value="1"/>
</dbReference>
<keyword evidence="3" id="KW-0808">Transferase</keyword>
<feature type="domain" description="Protein kinase" evidence="11">
    <location>
        <begin position="16"/>
        <end position="272"/>
    </location>
</feature>
<comment type="catalytic activity">
    <reaction evidence="8">
        <text>L-seryl-[protein] + ATP = O-phospho-L-seryl-[protein] + ADP + H(+)</text>
        <dbReference type="Rhea" id="RHEA:17989"/>
        <dbReference type="Rhea" id="RHEA-COMP:9863"/>
        <dbReference type="Rhea" id="RHEA-COMP:11604"/>
        <dbReference type="ChEBI" id="CHEBI:15378"/>
        <dbReference type="ChEBI" id="CHEBI:29999"/>
        <dbReference type="ChEBI" id="CHEBI:30616"/>
        <dbReference type="ChEBI" id="CHEBI:83421"/>
        <dbReference type="ChEBI" id="CHEBI:456216"/>
        <dbReference type="EC" id="2.7.11.1"/>
    </reaction>
</comment>
<dbReference type="PROSITE" id="PS00107">
    <property type="entry name" value="PROTEIN_KINASE_ATP"/>
    <property type="match status" value="1"/>
</dbReference>
<evidence type="ECO:0000256" key="2">
    <source>
        <dbReference type="ARBA" id="ARBA00022527"/>
    </source>
</evidence>
<dbReference type="CDD" id="cd05123">
    <property type="entry name" value="STKc_AGC"/>
    <property type="match status" value="1"/>
</dbReference>
<gene>
    <name evidence="13" type="ORF">M0811_06486</name>
</gene>
<evidence type="ECO:0000256" key="5">
    <source>
        <dbReference type="ARBA" id="ARBA00022777"/>
    </source>
</evidence>
<evidence type="ECO:0000256" key="10">
    <source>
        <dbReference type="RuleBase" id="RU000304"/>
    </source>
</evidence>
<dbReference type="InterPro" id="IPR000719">
    <property type="entry name" value="Prot_kinase_dom"/>
</dbReference>
<comment type="catalytic activity">
    <reaction evidence="7">
        <text>L-threonyl-[protein] + ATP = O-phospho-L-threonyl-[protein] + ADP + H(+)</text>
        <dbReference type="Rhea" id="RHEA:46608"/>
        <dbReference type="Rhea" id="RHEA-COMP:11060"/>
        <dbReference type="Rhea" id="RHEA-COMP:11605"/>
        <dbReference type="ChEBI" id="CHEBI:15378"/>
        <dbReference type="ChEBI" id="CHEBI:30013"/>
        <dbReference type="ChEBI" id="CHEBI:30616"/>
        <dbReference type="ChEBI" id="CHEBI:61977"/>
        <dbReference type="ChEBI" id="CHEBI:456216"/>
        <dbReference type="EC" id="2.7.11.1"/>
    </reaction>
</comment>
<dbReference type="OrthoDB" id="3638488at2759"/>
<dbReference type="InterPro" id="IPR045270">
    <property type="entry name" value="STKc_AGC"/>
</dbReference>
<keyword evidence="4 9" id="KW-0547">Nucleotide-binding</keyword>
<name>A0A9Q0LNR6_ANAIG</name>
<evidence type="ECO:0000256" key="3">
    <source>
        <dbReference type="ARBA" id="ARBA00022679"/>
    </source>
</evidence>
<dbReference type="Gene3D" id="1.10.510.10">
    <property type="entry name" value="Transferase(Phosphotransferase) domain 1"/>
    <property type="match status" value="1"/>
</dbReference>
<sequence length="334" mass="38646">MGICNSKRRRLSLSSFELILLIGEGRYGRIYVAKEKRSQKKFAIKIINKSFLLDQKVPKLAFQERDSLCSISSPFVVKLYHCFQDEESLYFVMDWINGFDLFEHLNGFNTFPEYLVRFYAAELILALQHIHKAGFVHADLKPENILIDPNGHIALIDFGSSISKEIIESKKALPVLGSYQYMAPEALNIEKIGFEIDFWSLGAIIYEMVHGTPPHYAETQPQTIQNILTEELELNQEISEEIKSLLKGLLQKQPEKRLGFNGIDEIKNHPFFEGIDWDKVLKKEYEPFFIPGPKHLINEHKNQLEQLVLLSLIDQKDQKLFSHFDFNPFLGDVI</sequence>
<dbReference type="Pfam" id="PF00069">
    <property type="entry name" value="Pkinase"/>
    <property type="match status" value="1"/>
</dbReference>
<proteinExistence type="inferred from homology"/>
<dbReference type="PROSITE" id="PS50011">
    <property type="entry name" value="PROTEIN_KINASE_DOM"/>
    <property type="match status" value="1"/>
</dbReference>
<evidence type="ECO:0000256" key="6">
    <source>
        <dbReference type="ARBA" id="ARBA00022840"/>
    </source>
</evidence>
<evidence type="ECO:0000259" key="11">
    <source>
        <dbReference type="PROSITE" id="PS50011"/>
    </source>
</evidence>
<protein>
    <recommendedName>
        <fullName evidence="1">non-specific serine/threonine protein kinase</fullName>
        <ecNumber evidence="1">2.7.11.1</ecNumber>
    </recommendedName>
</protein>
<dbReference type="PROSITE" id="PS51285">
    <property type="entry name" value="AGC_KINASE_CTER"/>
    <property type="match status" value="1"/>
</dbReference>
<dbReference type="GO" id="GO:0005524">
    <property type="term" value="F:ATP binding"/>
    <property type="evidence" value="ECO:0007669"/>
    <property type="project" value="UniProtKB-UniRule"/>
</dbReference>
<keyword evidence="5 13" id="KW-0418">Kinase</keyword>
<keyword evidence="6 9" id="KW-0067">ATP-binding</keyword>
<evidence type="ECO:0000256" key="7">
    <source>
        <dbReference type="ARBA" id="ARBA00047899"/>
    </source>
</evidence>
<dbReference type="SMART" id="SM00220">
    <property type="entry name" value="S_TKc"/>
    <property type="match status" value="1"/>
</dbReference>
<dbReference type="SUPFAM" id="SSF56112">
    <property type="entry name" value="Protein kinase-like (PK-like)"/>
    <property type="match status" value="1"/>
</dbReference>
<evidence type="ECO:0000256" key="4">
    <source>
        <dbReference type="ARBA" id="ARBA00022741"/>
    </source>
</evidence>
<keyword evidence="14" id="KW-1185">Reference proteome</keyword>
<dbReference type="InterPro" id="IPR011009">
    <property type="entry name" value="Kinase-like_dom_sf"/>
</dbReference>
<evidence type="ECO:0000259" key="12">
    <source>
        <dbReference type="PROSITE" id="PS51285"/>
    </source>
</evidence>
<dbReference type="Proteomes" id="UP001149090">
    <property type="component" value="Unassembled WGS sequence"/>
</dbReference>
<dbReference type="PANTHER" id="PTHR24356">
    <property type="entry name" value="SERINE/THREONINE-PROTEIN KINASE"/>
    <property type="match status" value="1"/>
</dbReference>
<dbReference type="EMBL" id="JAPDFW010000062">
    <property type="protein sequence ID" value="KAJ5076207.1"/>
    <property type="molecule type" value="Genomic_DNA"/>
</dbReference>
<dbReference type="InterPro" id="IPR000961">
    <property type="entry name" value="AGC-kinase_C"/>
</dbReference>
<evidence type="ECO:0000256" key="9">
    <source>
        <dbReference type="PROSITE-ProRule" id="PRU10141"/>
    </source>
</evidence>
<dbReference type="OMA" id="PKHIAND"/>
<feature type="domain" description="AGC-kinase C-terminal" evidence="12">
    <location>
        <begin position="273"/>
        <end position="334"/>
    </location>
</feature>
<organism evidence="13 14">
    <name type="scientific">Anaeramoeba ignava</name>
    <name type="common">Anaerobic marine amoeba</name>
    <dbReference type="NCBI Taxonomy" id="1746090"/>
    <lineage>
        <taxon>Eukaryota</taxon>
        <taxon>Metamonada</taxon>
        <taxon>Anaeramoebidae</taxon>
        <taxon>Anaeramoeba</taxon>
    </lineage>
</organism>
<accession>A0A9Q0LNR6</accession>
<feature type="binding site" evidence="9">
    <location>
        <position position="45"/>
    </location>
    <ligand>
        <name>ATP</name>
        <dbReference type="ChEBI" id="CHEBI:30616"/>
    </ligand>
</feature>
<dbReference type="EC" id="2.7.11.1" evidence="1"/>
<dbReference type="InterPro" id="IPR008271">
    <property type="entry name" value="Ser/Thr_kinase_AS"/>
</dbReference>
<evidence type="ECO:0000313" key="13">
    <source>
        <dbReference type="EMBL" id="KAJ5076207.1"/>
    </source>
</evidence>
<dbReference type="FunFam" id="1.10.510.10:FF:000465">
    <property type="entry name" value="Non-specific serine/threonine protein kinase"/>
    <property type="match status" value="1"/>
</dbReference>
<comment type="caution">
    <text evidence="13">The sequence shown here is derived from an EMBL/GenBank/DDBJ whole genome shotgun (WGS) entry which is preliminary data.</text>
</comment>